<feature type="region of interest" description="Disordered" evidence="1">
    <location>
        <begin position="1"/>
        <end position="23"/>
    </location>
</feature>
<feature type="region of interest" description="Disordered" evidence="1">
    <location>
        <begin position="37"/>
        <end position="120"/>
    </location>
</feature>
<feature type="domain" description="DUF5580" evidence="2">
    <location>
        <begin position="146"/>
        <end position="209"/>
    </location>
</feature>
<dbReference type="Pfam" id="PF17743">
    <property type="entry name" value="DUF5580"/>
    <property type="match status" value="1"/>
</dbReference>
<proteinExistence type="predicted"/>
<feature type="compositionally biased region" description="Polar residues" evidence="1">
    <location>
        <begin position="42"/>
        <end position="54"/>
    </location>
</feature>
<feature type="compositionally biased region" description="Basic and acidic residues" evidence="1">
    <location>
        <begin position="264"/>
        <end position="279"/>
    </location>
</feature>
<dbReference type="EMBL" id="MRZV01001082">
    <property type="protein sequence ID" value="PIK40799.1"/>
    <property type="molecule type" value="Genomic_DNA"/>
</dbReference>
<evidence type="ECO:0000313" key="3">
    <source>
        <dbReference type="EMBL" id="PIK40799.1"/>
    </source>
</evidence>
<protein>
    <recommendedName>
        <fullName evidence="2">DUF5580 domain-containing protein</fullName>
    </recommendedName>
</protein>
<organism evidence="3 4">
    <name type="scientific">Stichopus japonicus</name>
    <name type="common">Sea cucumber</name>
    <dbReference type="NCBI Taxonomy" id="307972"/>
    <lineage>
        <taxon>Eukaryota</taxon>
        <taxon>Metazoa</taxon>
        <taxon>Echinodermata</taxon>
        <taxon>Eleutherozoa</taxon>
        <taxon>Echinozoa</taxon>
        <taxon>Holothuroidea</taxon>
        <taxon>Aspidochirotacea</taxon>
        <taxon>Aspidochirotida</taxon>
        <taxon>Stichopodidae</taxon>
        <taxon>Apostichopus</taxon>
    </lineage>
</organism>
<dbReference type="OrthoDB" id="9989690at2759"/>
<dbReference type="InterPro" id="IPR040774">
    <property type="entry name" value="DUF5580"/>
</dbReference>
<name>A0A2G8JYL2_STIJA</name>
<dbReference type="SUPFAM" id="SSF47473">
    <property type="entry name" value="EF-hand"/>
    <property type="match status" value="1"/>
</dbReference>
<dbReference type="PANTHER" id="PTHR34830:SF1">
    <property type="entry name" value="GENE 12695-RELATED"/>
    <property type="match status" value="1"/>
</dbReference>
<keyword evidence="4" id="KW-1185">Reference proteome</keyword>
<feature type="compositionally biased region" description="Basic and acidic residues" evidence="1">
    <location>
        <begin position="74"/>
        <end position="84"/>
    </location>
</feature>
<comment type="caution">
    <text evidence="3">The sequence shown here is derived from an EMBL/GenBank/DDBJ whole genome shotgun (WGS) entry which is preliminary data.</text>
</comment>
<dbReference type="AlphaFoldDB" id="A0A2G8JYL2"/>
<gene>
    <name evidence="3" type="ORF">BSL78_22337</name>
</gene>
<dbReference type="InterPro" id="IPR048316">
    <property type="entry name" value="DUF5580_N"/>
</dbReference>
<sequence length="390" mass="44351">MSRRSTHHASAARGAPFGTDVQPKLNVKIIGGVAVEIPVDSPPSSAGSKNSQANLRAGPHGTPPLQTQPLNTDYIRKDSRESSSHENFTSISSPKIPEDDNHNSRHRQSPLPLPPPRISPAQPEITLFDQLRPYLIDYDSSRFKEMYGDLAEFDRKLTGHVTQGQVNMISLKHQLPVPTPLMKLLLSSFGHDSKPDLVNYEKLIQYLARVQLGTANAETLLQESVKKFVDVSVQHKSNDALDYQIAKFEHGEDTAQLQYQTNPGEEKRSRESSRRETDEVRWKDEEKEEIKEVVKEKVIYVATKKPFRKFPEQENAKFMSLLKQQYTLDENDVHDFDAVREKFTEHDKSGTGIVTRQQIDQVCLYFRVPVQGSLMDKLLQRCETDSGKFR</sequence>
<feature type="region of interest" description="Disordered" evidence="1">
    <location>
        <begin position="259"/>
        <end position="279"/>
    </location>
</feature>
<evidence type="ECO:0000256" key="1">
    <source>
        <dbReference type="SAM" id="MobiDB-lite"/>
    </source>
</evidence>
<reference evidence="3 4" key="1">
    <citation type="journal article" date="2017" name="PLoS Biol.">
        <title>The sea cucumber genome provides insights into morphological evolution and visceral regeneration.</title>
        <authorList>
            <person name="Zhang X."/>
            <person name="Sun L."/>
            <person name="Yuan J."/>
            <person name="Sun Y."/>
            <person name="Gao Y."/>
            <person name="Zhang L."/>
            <person name="Li S."/>
            <person name="Dai H."/>
            <person name="Hamel J.F."/>
            <person name="Liu C."/>
            <person name="Yu Y."/>
            <person name="Liu S."/>
            <person name="Lin W."/>
            <person name="Guo K."/>
            <person name="Jin S."/>
            <person name="Xu P."/>
            <person name="Storey K.B."/>
            <person name="Huan P."/>
            <person name="Zhang T."/>
            <person name="Zhou Y."/>
            <person name="Zhang J."/>
            <person name="Lin C."/>
            <person name="Li X."/>
            <person name="Xing L."/>
            <person name="Huo D."/>
            <person name="Sun M."/>
            <person name="Wang L."/>
            <person name="Mercier A."/>
            <person name="Li F."/>
            <person name="Yang H."/>
            <person name="Xiang J."/>
        </authorList>
    </citation>
    <scope>NUCLEOTIDE SEQUENCE [LARGE SCALE GENOMIC DNA]</scope>
    <source>
        <strain evidence="3">Shaxun</strain>
        <tissue evidence="3">Muscle</tissue>
    </source>
</reference>
<evidence type="ECO:0000259" key="2">
    <source>
        <dbReference type="Pfam" id="PF17743"/>
    </source>
</evidence>
<dbReference type="PANTHER" id="PTHR34830">
    <property type="entry name" value="SIMILAR TO HYPOTHETICAL PROTEIN MGC34837"/>
    <property type="match status" value="1"/>
</dbReference>
<dbReference type="InterPro" id="IPR011992">
    <property type="entry name" value="EF-hand-dom_pair"/>
</dbReference>
<evidence type="ECO:0000313" key="4">
    <source>
        <dbReference type="Proteomes" id="UP000230750"/>
    </source>
</evidence>
<dbReference type="Proteomes" id="UP000230750">
    <property type="component" value="Unassembled WGS sequence"/>
</dbReference>
<accession>A0A2G8JYL2</accession>